<evidence type="ECO:0000313" key="3">
    <source>
        <dbReference type="EMBL" id="MBA8803960.1"/>
    </source>
</evidence>
<dbReference type="EMBL" id="JACGXA010000001">
    <property type="protein sequence ID" value="MBA8803960.1"/>
    <property type="molecule type" value="Genomic_DNA"/>
</dbReference>
<keyword evidence="2" id="KW-1133">Transmembrane helix</keyword>
<evidence type="ECO:0000256" key="2">
    <source>
        <dbReference type="SAM" id="Phobius"/>
    </source>
</evidence>
<comment type="caution">
    <text evidence="3">The sequence shown here is derived from an EMBL/GenBank/DDBJ whole genome shotgun (WGS) entry which is preliminary data.</text>
</comment>
<keyword evidence="4" id="KW-1185">Reference proteome</keyword>
<feature type="transmembrane region" description="Helical" evidence="2">
    <location>
        <begin position="99"/>
        <end position="118"/>
    </location>
</feature>
<name>A0A7W3J0H4_9ACTN</name>
<feature type="compositionally biased region" description="Basic and acidic residues" evidence="1">
    <location>
        <begin position="17"/>
        <end position="28"/>
    </location>
</feature>
<dbReference type="Proteomes" id="UP000580910">
    <property type="component" value="Unassembled WGS sequence"/>
</dbReference>
<gene>
    <name evidence="3" type="ORF">FB382_002251</name>
</gene>
<dbReference type="RefSeq" id="WP_182539191.1">
    <property type="nucleotide sequence ID" value="NZ_JACGXA010000001.1"/>
</dbReference>
<feature type="compositionally biased region" description="Pro residues" evidence="1">
    <location>
        <begin position="59"/>
        <end position="68"/>
    </location>
</feature>
<keyword evidence="2" id="KW-0472">Membrane</keyword>
<feature type="region of interest" description="Disordered" evidence="1">
    <location>
        <begin position="15"/>
        <end position="71"/>
    </location>
</feature>
<sequence length="134" mass="14865">MQPDSDDDAWRAIVENYGDRPEIERETAPVEEPAAAWSSYDDEDEEQAPDAREDEDRFVPPPPPPLPRTTPDRVAAWLGVFASPAVLLVSMVFGLHLPGFISFLLVGAFVGGFLYLVAQMPRGPRDPWDDGSRL</sequence>
<protein>
    <submittedName>
        <fullName evidence="3">Uncharacterized protein</fullName>
    </submittedName>
</protein>
<reference evidence="3 4" key="1">
    <citation type="submission" date="2020-07" db="EMBL/GenBank/DDBJ databases">
        <title>Sequencing the genomes of 1000 actinobacteria strains.</title>
        <authorList>
            <person name="Klenk H.-P."/>
        </authorList>
    </citation>
    <scope>NUCLEOTIDE SEQUENCE [LARGE SCALE GENOMIC DNA]</scope>
    <source>
        <strain evidence="3 4">DSM 21349</strain>
    </source>
</reference>
<keyword evidence="2" id="KW-0812">Transmembrane</keyword>
<evidence type="ECO:0000313" key="4">
    <source>
        <dbReference type="Proteomes" id="UP000580910"/>
    </source>
</evidence>
<organism evidence="3 4">
    <name type="scientific">Nocardioides ginsengisegetis</name>
    <dbReference type="NCBI Taxonomy" id="661491"/>
    <lineage>
        <taxon>Bacteria</taxon>
        <taxon>Bacillati</taxon>
        <taxon>Actinomycetota</taxon>
        <taxon>Actinomycetes</taxon>
        <taxon>Propionibacteriales</taxon>
        <taxon>Nocardioidaceae</taxon>
        <taxon>Nocardioides</taxon>
    </lineage>
</organism>
<evidence type="ECO:0000256" key="1">
    <source>
        <dbReference type="SAM" id="MobiDB-lite"/>
    </source>
</evidence>
<proteinExistence type="predicted"/>
<dbReference type="AlphaFoldDB" id="A0A7W3J0H4"/>
<feature type="compositionally biased region" description="Basic and acidic residues" evidence="1">
    <location>
        <begin position="49"/>
        <end position="58"/>
    </location>
</feature>
<feature type="transmembrane region" description="Helical" evidence="2">
    <location>
        <begin position="74"/>
        <end position="93"/>
    </location>
</feature>
<accession>A0A7W3J0H4</accession>